<dbReference type="Pfam" id="PF13578">
    <property type="entry name" value="Methyltransf_24"/>
    <property type="match status" value="1"/>
</dbReference>
<organism evidence="1">
    <name type="scientific">Roseihalotalea indica</name>
    <dbReference type="NCBI Taxonomy" id="2867963"/>
    <lineage>
        <taxon>Bacteria</taxon>
        <taxon>Pseudomonadati</taxon>
        <taxon>Bacteroidota</taxon>
        <taxon>Cytophagia</taxon>
        <taxon>Cytophagales</taxon>
        <taxon>Catalimonadaceae</taxon>
        <taxon>Roseihalotalea</taxon>
    </lineage>
</organism>
<dbReference type="GO" id="GO:0008168">
    <property type="term" value="F:methyltransferase activity"/>
    <property type="evidence" value="ECO:0007669"/>
    <property type="project" value="UniProtKB-KW"/>
</dbReference>
<dbReference type="SUPFAM" id="SSF53335">
    <property type="entry name" value="S-adenosyl-L-methionine-dependent methyltransferases"/>
    <property type="match status" value="1"/>
</dbReference>
<reference evidence="1" key="2">
    <citation type="journal article" date="2024" name="Antonie Van Leeuwenhoek">
        <title>Roseihalotalea indica gen. nov., sp. nov., a halophilic Bacteroidetes from mesopelagic Southwest Indian Ocean with higher carbohydrate metabolic potential.</title>
        <authorList>
            <person name="Chen B."/>
            <person name="Zhang M."/>
            <person name="Lin D."/>
            <person name="Ye J."/>
            <person name="Tang K."/>
        </authorList>
    </citation>
    <scope>NUCLEOTIDE SEQUENCE</scope>
    <source>
        <strain evidence="1">TK19036</strain>
    </source>
</reference>
<dbReference type="CDD" id="cd02440">
    <property type="entry name" value="AdoMet_MTases"/>
    <property type="match status" value="1"/>
</dbReference>
<keyword evidence="1" id="KW-0808">Transferase</keyword>
<dbReference type="AlphaFoldDB" id="A0AA49GLA6"/>
<accession>A0AA49GLA6</accession>
<gene>
    <name evidence="1" type="ORF">K4G66_20030</name>
</gene>
<proteinExistence type="predicted"/>
<dbReference type="InterPro" id="IPR029063">
    <property type="entry name" value="SAM-dependent_MTases_sf"/>
</dbReference>
<reference evidence="1" key="1">
    <citation type="journal article" date="2023" name="Comput. Struct. Biotechnol. J.">
        <title>Discovery of a novel marine Bacteroidetes with a rich repertoire of carbohydrate-active enzymes.</title>
        <authorList>
            <person name="Chen B."/>
            <person name="Liu G."/>
            <person name="Chen Q."/>
            <person name="Wang H."/>
            <person name="Liu L."/>
            <person name="Tang K."/>
        </authorList>
    </citation>
    <scope>NUCLEOTIDE SEQUENCE</scope>
    <source>
        <strain evidence="1">TK19036</strain>
    </source>
</reference>
<name>A0AA49GLA6_9BACT</name>
<sequence>MFSFWKRRSLAVGYWHYWLNAVNQHSLHAPFVYRFYQEVIRPTSDHPEAAAIEQLRRNLRISPQKIQTKPLGASSAVNDSQIRSVSDIARHSLSSPRFGRFLYHLTQFQKPRITLELGTSLGITTLYLSANSQNKVLTLEGCPETANLARQSFQSLKRTNIELLEGDINETLPALLGRIDTVDLVYLDANHRKEPTLRYFQQLLPKINAHSILVFDDIYWSFDMIDAWNTIRVHPQVTLSLDLFDAGVIFFCPLSHKQHYTLMF</sequence>
<protein>
    <submittedName>
        <fullName evidence="1">Class I SAM-dependent methyltransferase</fullName>
    </submittedName>
</protein>
<dbReference type="Gene3D" id="3.40.50.150">
    <property type="entry name" value="Vaccinia Virus protein VP39"/>
    <property type="match status" value="1"/>
</dbReference>
<keyword evidence="1" id="KW-0489">Methyltransferase</keyword>
<dbReference type="PANTHER" id="PTHR43167">
    <property type="entry name" value="PUTATIVE (AFU_ORTHOLOGUE AFUA_6G01830)-RELATED"/>
    <property type="match status" value="1"/>
</dbReference>
<evidence type="ECO:0000313" key="1">
    <source>
        <dbReference type="EMBL" id="WKN34665.1"/>
    </source>
</evidence>
<dbReference type="PANTHER" id="PTHR43167:SF1">
    <property type="entry name" value="PUTATIVE (AFU_ORTHOLOGUE AFUA_6G01830)-RELATED"/>
    <property type="match status" value="1"/>
</dbReference>
<dbReference type="GO" id="GO:0032259">
    <property type="term" value="P:methylation"/>
    <property type="evidence" value="ECO:0007669"/>
    <property type="project" value="UniProtKB-KW"/>
</dbReference>
<dbReference type="EMBL" id="CP120682">
    <property type="protein sequence ID" value="WKN34665.1"/>
    <property type="molecule type" value="Genomic_DNA"/>
</dbReference>